<protein>
    <submittedName>
        <fullName evidence="3">Uncharacterized protein</fullName>
    </submittedName>
</protein>
<feature type="compositionally biased region" description="Basic and acidic residues" evidence="2">
    <location>
        <begin position="637"/>
        <end position="648"/>
    </location>
</feature>
<feature type="compositionally biased region" description="Basic and acidic residues" evidence="2">
    <location>
        <begin position="614"/>
        <end position="629"/>
    </location>
</feature>
<evidence type="ECO:0000256" key="2">
    <source>
        <dbReference type="SAM" id="MobiDB-lite"/>
    </source>
</evidence>
<dbReference type="GO" id="GO:0017056">
    <property type="term" value="F:structural constituent of nuclear pore"/>
    <property type="evidence" value="ECO:0007669"/>
    <property type="project" value="TreeGrafter"/>
</dbReference>
<dbReference type="Proteomes" id="UP001178507">
    <property type="component" value="Unassembled WGS sequence"/>
</dbReference>
<accession>A0AA36JSA9</accession>
<sequence>MDGAGPPGISPPEGVEWSNRWAELENGYACLELHRDKLQKEVEELRKSLHAKMQAPPEGLEAELRSKILEMQEEADLRLSEEVRKEEKIARLASELERQTLRLGEMSQAKFQLEYEKSRTESEVLPLTTARDRLQQEKEAKEQIIHDLRQELASARDEQEKLFREKFDLARELRRELEAAKSEASFQQKLATEATEAQFRERKLKEDLERKLKTAQEDAALERSALEEKCRLRQEQLDRTNECWKQTQAELNDSVEGLQAACQATEGAAEELKSLKAELEEQRRQYQGLKAEHEDFLRRRVPGAETGELPTGFESISELVRIAHTSREEALQERAAKEHLQQVLQDIEREIRQRYPVLMSQNQELHELRRQNGELREQNKIILQKAREYATYNRDAEARAQRSERSLRMLEGHAQDLTKQLAVLLYEKNRRENANLAASNLTFFSLSKEEDDKWPLSNVEEVVEQNVALRKALRHLEAKCEDVSSKVELEDREQQFEEELEKKSKELKELVSQLQEVQDALEEATHDRDAAVKKVKTLEAGIVPGNAPTSRGEAPQDDRELLRVKREREDLAERCQALQTQLSELRAAKAQAEKEESVGRARLEYERQLRRDLEESSKQLQREKKELTDRLNQQSKLAEDLREEKRHEEAKLRGTLSALKDVKAAQGNAESLLQAEELKIRELEKSQSLLLSEKQLLEREVANLQSRMSQERESLKQELQDDQYKKQEHLFSAMSRKSEEDFARLQATLLAARDSEALQAKKHAEEQLAKLEAKLALLERPRAKLGDVAAEACEDPGWRSRRRL</sequence>
<keyword evidence="4" id="KW-1185">Reference proteome</keyword>
<dbReference type="EMBL" id="CAUJNA010003879">
    <property type="protein sequence ID" value="CAJ1411512.1"/>
    <property type="molecule type" value="Genomic_DNA"/>
</dbReference>
<feature type="coiled-coil region" evidence="1">
    <location>
        <begin position="754"/>
        <end position="781"/>
    </location>
</feature>
<feature type="region of interest" description="Disordered" evidence="2">
    <location>
        <begin position="614"/>
        <end position="648"/>
    </location>
</feature>
<dbReference type="AlphaFoldDB" id="A0AA36JSA9"/>
<feature type="coiled-coil region" evidence="1">
    <location>
        <begin position="131"/>
        <end position="225"/>
    </location>
</feature>
<feature type="coiled-coil region" evidence="1">
    <location>
        <begin position="459"/>
        <end position="534"/>
    </location>
</feature>
<feature type="coiled-coil region" evidence="1">
    <location>
        <begin position="28"/>
        <end position="55"/>
    </location>
</feature>
<reference evidence="3" key="1">
    <citation type="submission" date="2023-08" db="EMBL/GenBank/DDBJ databases">
        <authorList>
            <person name="Chen Y."/>
            <person name="Shah S."/>
            <person name="Dougan E. K."/>
            <person name="Thang M."/>
            <person name="Chan C."/>
        </authorList>
    </citation>
    <scope>NUCLEOTIDE SEQUENCE</scope>
</reference>
<evidence type="ECO:0000313" key="3">
    <source>
        <dbReference type="EMBL" id="CAJ1411512.1"/>
    </source>
</evidence>
<keyword evidence="1" id="KW-0175">Coiled coil</keyword>
<dbReference type="PANTHER" id="PTHR18898">
    <property type="entry name" value="NUCLEOPROTEIN TPR-RELATED"/>
    <property type="match status" value="1"/>
</dbReference>
<comment type="caution">
    <text evidence="3">The sequence shown here is derived from an EMBL/GenBank/DDBJ whole genome shotgun (WGS) entry which is preliminary data.</text>
</comment>
<dbReference type="PANTHER" id="PTHR18898:SF2">
    <property type="entry name" value="NUCLEOPROTEIN TPR"/>
    <property type="match status" value="1"/>
</dbReference>
<organism evidence="3 4">
    <name type="scientific">Effrenium voratum</name>
    <dbReference type="NCBI Taxonomy" id="2562239"/>
    <lineage>
        <taxon>Eukaryota</taxon>
        <taxon>Sar</taxon>
        <taxon>Alveolata</taxon>
        <taxon>Dinophyceae</taxon>
        <taxon>Suessiales</taxon>
        <taxon>Symbiodiniaceae</taxon>
        <taxon>Effrenium</taxon>
    </lineage>
</organism>
<feature type="coiled-coil region" evidence="1">
    <location>
        <begin position="330"/>
        <end position="420"/>
    </location>
</feature>
<dbReference type="GO" id="GO:0006406">
    <property type="term" value="P:mRNA export from nucleus"/>
    <property type="evidence" value="ECO:0007669"/>
    <property type="project" value="TreeGrafter"/>
</dbReference>
<feature type="coiled-coil region" evidence="1">
    <location>
        <begin position="255"/>
        <end position="299"/>
    </location>
</feature>
<gene>
    <name evidence="3" type="ORF">EVOR1521_LOCUS32063</name>
</gene>
<name>A0AA36JSA9_9DINO</name>
<dbReference type="GO" id="GO:0005643">
    <property type="term" value="C:nuclear pore"/>
    <property type="evidence" value="ECO:0007669"/>
    <property type="project" value="TreeGrafter"/>
</dbReference>
<proteinExistence type="predicted"/>
<evidence type="ECO:0000313" key="4">
    <source>
        <dbReference type="Proteomes" id="UP001178507"/>
    </source>
</evidence>
<evidence type="ECO:0000256" key="1">
    <source>
        <dbReference type="SAM" id="Coils"/>
    </source>
</evidence>